<dbReference type="EMBL" id="CAJVQC010100481">
    <property type="protein sequence ID" value="CAG8831046.1"/>
    <property type="molecule type" value="Genomic_DNA"/>
</dbReference>
<protein>
    <submittedName>
        <fullName evidence="1">9756_t:CDS:1</fullName>
    </submittedName>
</protein>
<keyword evidence="2" id="KW-1185">Reference proteome</keyword>
<organism evidence="1 2">
    <name type="scientific">Racocetra persica</name>
    <dbReference type="NCBI Taxonomy" id="160502"/>
    <lineage>
        <taxon>Eukaryota</taxon>
        <taxon>Fungi</taxon>
        <taxon>Fungi incertae sedis</taxon>
        <taxon>Mucoromycota</taxon>
        <taxon>Glomeromycotina</taxon>
        <taxon>Glomeromycetes</taxon>
        <taxon>Diversisporales</taxon>
        <taxon>Gigasporaceae</taxon>
        <taxon>Racocetra</taxon>
    </lineage>
</organism>
<sequence>MCKESRDRSKIKKLPVITNSTIELVKQPKSPDHDNIQKMDTGNTEYIKVDCLDVTNLIEHELKNLTANAVYQTRLLVNVDLIPDMMTKEVAALVVAKIEGGNDYL</sequence>
<accession>A0ACA9S8Z0</accession>
<feature type="non-terminal residue" evidence="1">
    <location>
        <position position="1"/>
    </location>
</feature>
<proteinExistence type="predicted"/>
<gene>
    <name evidence="1" type="ORF">RPERSI_LOCUS28005</name>
</gene>
<evidence type="ECO:0000313" key="2">
    <source>
        <dbReference type="Proteomes" id="UP000789920"/>
    </source>
</evidence>
<dbReference type="Proteomes" id="UP000789920">
    <property type="component" value="Unassembled WGS sequence"/>
</dbReference>
<reference evidence="1" key="1">
    <citation type="submission" date="2021-06" db="EMBL/GenBank/DDBJ databases">
        <authorList>
            <person name="Kallberg Y."/>
            <person name="Tangrot J."/>
            <person name="Rosling A."/>
        </authorList>
    </citation>
    <scope>NUCLEOTIDE SEQUENCE</scope>
    <source>
        <strain evidence="1">MA461A</strain>
    </source>
</reference>
<evidence type="ECO:0000313" key="1">
    <source>
        <dbReference type="EMBL" id="CAG8831046.1"/>
    </source>
</evidence>
<name>A0ACA9S8Z0_9GLOM</name>
<comment type="caution">
    <text evidence="1">The sequence shown here is derived from an EMBL/GenBank/DDBJ whole genome shotgun (WGS) entry which is preliminary data.</text>
</comment>